<protein>
    <submittedName>
        <fullName evidence="2">TIGR04222 domain-containing membrane protein</fullName>
    </submittedName>
</protein>
<gene>
    <name evidence="2" type="ORF">V1633_00225</name>
</gene>
<accession>A0ABU7RKA0</accession>
<dbReference type="NCBIfam" id="TIGR04222">
    <property type="entry name" value="near_uncomplex"/>
    <property type="match status" value="1"/>
</dbReference>
<dbReference type="RefSeq" id="WP_331212024.1">
    <property type="nucleotide sequence ID" value="NZ_JAZGQK010000001.1"/>
</dbReference>
<feature type="transmembrane region" description="Helical" evidence="1">
    <location>
        <begin position="155"/>
        <end position="174"/>
    </location>
</feature>
<feature type="transmembrane region" description="Helical" evidence="1">
    <location>
        <begin position="180"/>
        <end position="199"/>
    </location>
</feature>
<comment type="caution">
    <text evidence="2">The sequence shown here is derived from an EMBL/GenBank/DDBJ whole genome shotgun (WGS) entry which is preliminary data.</text>
</comment>
<dbReference type="EMBL" id="JAZGQK010000001">
    <property type="protein sequence ID" value="MEE6256911.1"/>
    <property type="molecule type" value="Genomic_DNA"/>
</dbReference>
<sequence length="309" mass="31185">MDPLGQPDTWGISGPNFLLLFLSTAALLVVGTLVHRSVRFAGRVPSDLDELHPVQVAWLAGGDQRAVYTALGALRAAGAVGTKPNRRLHRTGPLPTGAGRLEWAVHEATGRQPRTRDLTNDGGVTSALTDLRSGLERDGLALPSSVRRAARTGPLLLLGLLAVGTVRLGEGLAADRPVGFLVTSLVLLLPLCLVLLFAVPRQTRAAKTVLRRMRARYHHLSPVHSPAYATYGVTGAAMGIAVFGTVALFELDLAFAMEAEIQRSAASGAGASAGGGGGGGGDSSASAAGGGDGCGGGGGCGGGCGGCGG</sequence>
<feature type="transmembrane region" description="Helical" evidence="1">
    <location>
        <begin position="220"/>
        <end position="249"/>
    </location>
</feature>
<evidence type="ECO:0000313" key="3">
    <source>
        <dbReference type="Proteomes" id="UP001332243"/>
    </source>
</evidence>
<proteinExistence type="predicted"/>
<keyword evidence="1" id="KW-1133">Transmembrane helix</keyword>
<dbReference type="InterPro" id="IPR026467">
    <property type="entry name" value="Ser/Gly_Cys_C_dom"/>
</dbReference>
<organism evidence="2 3">
    <name type="scientific">Plantactinospora sonchi</name>
    <dbReference type="NCBI Taxonomy" id="1544735"/>
    <lineage>
        <taxon>Bacteria</taxon>
        <taxon>Bacillati</taxon>
        <taxon>Actinomycetota</taxon>
        <taxon>Actinomycetes</taxon>
        <taxon>Micromonosporales</taxon>
        <taxon>Micromonosporaceae</taxon>
        <taxon>Plantactinospora</taxon>
    </lineage>
</organism>
<keyword evidence="1" id="KW-0812">Transmembrane</keyword>
<dbReference type="Proteomes" id="UP001332243">
    <property type="component" value="Unassembled WGS sequence"/>
</dbReference>
<name>A0ABU7RKA0_9ACTN</name>
<evidence type="ECO:0000256" key="1">
    <source>
        <dbReference type="SAM" id="Phobius"/>
    </source>
</evidence>
<reference evidence="2 3" key="1">
    <citation type="submission" date="2024-01" db="EMBL/GenBank/DDBJ databases">
        <title>Genome insights into Plantactinospora sonchi sp. nov.</title>
        <authorList>
            <person name="Wang L."/>
        </authorList>
    </citation>
    <scope>NUCLEOTIDE SEQUENCE [LARGE SCALE GENOMIC DNA]</scope>
    <source>
        <strain evidence="2 3">NEAU-QY2</strain>
    </source>
</reference>
<keyword evidence="3" id="KW-1185">Reference proteome</keyword>
<keyword evidence="1" id="KW-0472">Membrane</keyword>
<evidence type="ECO:0000313" key="2">
    <source>
        <dbReference type="EMBL" id="MEE6256911.1"/>
    </source>
</evidence>
<feature type="transmembrane region" description="Helical" evidence="1">
    <location>
        <begin position="12"/>
        <end position="34"/>
    </location>
</feature>